<dbReference type="RefSeq" id="WP_188689360.1">
    <property type="nucleotide sequence ID" value="NZ_BMLY01000001.1"/>
</dbReference>
<proteinExistence type="predicted"/>
<evidence type="ECO:0000313" key="3">
    <source>
        <dbReference type="Proteomes" id="UP000621859"/>
    </source>
</evidence>
<keyword evidence="3" id="KW-1185">Reference proteome</keyword>
<dbReference type="SUPFAM" id="SSF51735">
    <property type="entry name" value="NAD(P)-binding Rossmann-fold domains"/>
    <property type="match status" value="1"/>
</dbReference>
<reference evidence="3" key="1">
    <citation type="journal article" date="2019" name="Int. J. Syst. Evol. Microbiol.">
        <title>The Global Catalogue of Microorganisms (GCM) 10K type strain sequencing project: providing services to taxonomists for standard genome sequencing and annotation.</title>
        <authorList>
            <consortium name="The Broad Institute Genomics Platform"/>
            <consortium name="The Broad Institute Genome Sequencing Center for Infectious Disease"/>
            <person name="Wu L."/>
            <person name="Ma J."/>
        </authorList>
    </citation>
    <scope>NUCLEOTIDE SEQUENCE [LARGE SCALE GENOMIC DNA]</scope>
    <source>
        <strain evidence="3">CGMCC 1.8860</strain>
    </source>
</reference>
<sequence length="297" mass="31607">MFVIFGAAGNAGQVTARTLRQAGLPVRAVIRHPSQGAALMQWGCEITLADLTDPVSVAAAIKGAYAVQMLCPLVPNHDPQAATTMRQMIRTAATALTHNPPAVLLGLSDYGAELDHGTGITLLFHELEKALKPIPTRLTLLRAAEHMQNWARMLPVATATGVLPSLHSPVDHPFPTVSAQDVGLAAARLLQDDHHGNAPRIISIEGPQRVSVQDVANTLGQLMGKPVKPYAMPRDDWATRLIEIGYSANNAQLLVDLYDTHNAGGIDVEAGTERIYGQSSLQSVLATLLAQASAPTR</sequence>
<dbReference type="Gene3D" id="3.90.25.10">
    <property type="entry name" value="UDP-galactose 4-epimerase, domain 1"/>
    <property type="match status" value="1"/>
</dbReference>
<gene>
    <name evidence="2" type="ORF">GCM10010971_08930</name>
</gene>
<dbReference type="Proteomes" id="UP000621859">
    <property type="component" value="Unassembled WGS sequence"/>
</dbReference>
<dbReference type="Pfam" id="PF13460">
    <property type="entry name" value="NAD_binding_10"/>
    <property type="match status" value="1"/>
</dbReference>
<dbReference type="EMBL" id="BMLY01000001">
    <property type="protein sequence ID" value="GGP25074.1"/>
    <property type="molecule type" value="Genomic_DNA"/>
</dbReference>
<evidence type="ECO:0000259" key="1">
    <source>
        <dbReference type="Pfam" id="PF13460"/>
    </source>
</evidence>
<dbReference type="PANTHER" id="PTHR43162">
    <property type="match status" value="1"/>
</dbReference>
<name>A0ABQ2PIH5_9NEIS</name>
<comment type="caution">
    <text evidence="2">The sequence shown here is derived from an EMBL/GenBank/DDBJ whole genome shotgun (WGS) entry which is preliminary data.</text>
</comment>
<accession>A0ABQ2PIH5</accession>
<dbReference type="InterPro" id="IPR036291">
    <property type="entry name" value="NAD(P)-bd_dom_sf"/>
</dbReference>
<organism evidence="2 3">
    <name type="scientific">Silvimonas amylolytica</name>
    <dbReference type="NCBI Taxonomy" id="449663"/>
    <lineage>
        <taxon>Bacteria</taxon>
        <taxon>Pseudomonadati</taxon>
        <taxon>Pseudomonadota</taxon>
        <taxon>Betaproteobacteria</taxon>
        <taxon>Neisseriales</taxon>
        <taxon>Chitinibacteraceae</taxon>
        <taxon>Silvimonas</taxon>
    </lineage>
</organism>
<dbReference type="Gene3D" id="3.40.50.720">
    <property type="entry name" value="NAD(P)-binding Rossmann-like Domain"/>
    <property type="match status" value="1"/>
</dbReference>
<protein>
    <recommendedName>
        <fullName evidence="1">NAD(P)-binding domain-containing protein</fullName>
    </recommendedName>
</protein>
<feature type="domain" description="NAD(P)-binding" evidence="1">
    <location>
        <begin position="6"/>
        <end position="93"/>
    </location>
</feature>
<dbReference type="PANTHER" id="PTHR43162:SF1">
    <property type="entry name" value="PRESTALK A DIFFERENTIATION PROTEIN A"/>
    <property type="match status" value="1"/>
</dbReference>
<dbReference type="InterPro" id="IPR051604">
    <property type="entry name" value="Ergot_Alk_Oxidoreductase"/>
</dbReference>
<dbReference type="InterPro" id="IPR016040">
    <property type="entry name" value="NAD(P)-bd_dom"/>
</dbReference>
<evidence type="ECO:0000313" key="2">
    <source>
        <dbReference type="EMBL" id="GGP25074.1"/>
    </source>
</evidence>